<dbReference type="EMBL" id="CAJOBG010001847">
    <property type="protein sequence ID" value="CAF3963304.1"/>
    <property type="molecule type" value="Genomic_DNA"/>
</dbReference>
<accession>A0A819LMJ6</accession>
<protein>
    <recommendedName>
        <fullName evidence="5">Peptide chain release factor domain-containing protein</fullName>
    </recommendedName>
</protein>
<dbReference type="Gene3D" id="6.10.140.1950">
    <property type="match status" value="1"/>
</dbReference>
<dbReference type="InterPro" id="IPR005139">
    <property type="entry name" value="PCRF"/>
</dbReference>
<dbReference type="Pfam" id="PF03462">
    <property type="entry name" value="PCRF"/>
    <property type="match status" value="1"/>
</dbReference>
<evidence type="ECO:0000313" key="10">
    <source>
        <dbReference type="Proteomes" id="UP000663866"/>
    </source>
</evidence>
<keyword evidence="3" id="KW-0648">Protein biosynthesis</keyword>
<evidence type="ECO:0000259" key="5">
    <source>
        <dbReference type="SMART" id="SM00937"/>
    </source>
</evidence>
<gene>
    <name evidence="9" type="ORF">OVN521_LOCUS12934</name>
    <name evidence="8" type="ORF">UXM345_LOCUS5439</name>
    <name evidence="6" type="ORF">WKI299_LOCUS1056</name>
    <name evidence="7" type="ORF">XDN619_LOCUS472</name>
</gene>
<evidence type="ECO:0000313" key="8">
    <source>
        <dbReference type="EMBL" id="CAF3812074.1"/>
    </source>
</evidence>
<dbReference type="SUPFAM" id="SSF75620">
    <property type="entry name" value="Release factor"/>
    <property type="match status" value="1"/>
</dbReference>
<comment type="caution">
    <text evidence="9">The sequence shown here is derived from an EMBL/GenBank/DDBJ whole genome shotgun (WGS) entry which is preliminary data.</text>
</comment>
<evidence type="ECO:0000313" key="9">
    <source>
        <dbReference type="EMBL" id="CAF3963304.1"/>
    </source>
</evidence>
<feature type="chain" id="PRO_5035618873" description="Peptide chain release factor domain-containing protein" evidence="4">
    <location>
        <begin position="21"/>
        <end position="381"/>
    </location>
</feature>
<dbReference type="PANTHER" id="PTHR43804">
    <property type="entry name" value="LD18447P"/>
    <property type="match status" value="1"/>
</dbReference>
<evidence type="ECO:0000313" key="7">
    <source>
        <dbReference type="EMBL" id="CAF1942910.1"/>
    </source>
</evidence>
<proteinExistence type="inferred from homology"/>
<evidence type="ECO:0000256" key="3">
    <source>
        <dbReference type="ARBA" id="ARBA00022917"/>
    </source>
</evidence>
<evidence type="ECO:0000256" key="2">
    <source>
        <dbReference type="ARBA" id="ARBA00022481"/>
    </source>
</evidence>
<dbReference type="Proteomes" id="UP000663842">
    <property type="component" value="Unassembled WGS sequence"/>
</dbReference>
<dbReference type="EMBL" id="CAJNRG010000023">
    <property type="protein sequence ID" value="CAF1942910.1"/>
    <property type="molecule type" value="Genomic_DNA"/>
</dbReference>
<dbReference type="EMBL" id="CAJOBF010000403">
    <property type="protein sequence ID" value="CAF3812074.1"/>
    <property type="molecule type" value="Genomic_DNA"/>
</dbReference>
<keyword evidence="4" id="KW-0732">Signal</keyword>
<dbReference type="InterPro" id="IPR000352">
    <property type="entry name" value="Pep_chain_release_fac_I"/>
</dbReference>
<dbReference type="Gene3D" id="3.30.160.20">
    <property type="match status" value="1"/>
</dbReference>
<reference evidence="9" key="1">
    <citation type="submission" date="2021-02" db="EMBL/GenBank/DDBJ databases">
        <authorList>
            <person name="Nowell W R."/>
        </authorList>
    </citation>
    <scope>NUCLEOTIDE SEQUENCE</scope>
</reference>
<dbReference type="GO" id="GO:0005737">
    <property type="term" value="C:cytoplasm"/>
    <property type="evidence" value="ECO:0007669"/>
    <property type="project" value="UniProtKB-ARBA"/>
</dbReference>
<dbReference type="PANTHER" id="PTHR43804:SF7">
    <property type="entry name" value="LD18447P"/>
    <property type="match status" value="1"/>
</dbReference>
<keyword evidence="10" id="KW-1185">Reference proteome</keyword>
<organism evidence="9 10">
    <name type="scientific">Rotaria magnacalcarata</name>
    <dbReference type="NCBI Taxonomy" id="392030"/>
    <lineage>
        <taxon>Eukaryota</taxon>
        <taxon>Metazoa</taxon>
        <taxon>Spiralia</taxon>
        <taxon>Gnathifera</taxon>
        <taxon>Rotifera</taxon>
        <taxon>Eurotatoria</taxon>
        <taxon>Bdelloidea</taxon>
        <taxon>Philodinida</taxon>
        <taxon>Philodinidae</taxon>
        <taxon>Rotaria</taxon>
    </lineage>
</organism>
<feature type="signal peptide" evidence="4">
    <location>
        <begin position="1"/>
        <end position="20"/>
    </location>
</feature>
<keyword evidence="2" id="KW-0488">Methylation</keyword>
<name>A0A819LMJ6_9BILA</name>
<dbReference type="Proteomes" id="UP000663866">
    <property type="component" value="Unassembled WGS sequence"/>
</dbReference>
<feature type="domain" description="Peptide chain release factor" evidence="5">
    <location>
        <begin position="81"/>
        <end position="196"/>
    </location>
</feature>
<dbReference type="SMART" id="SM00937">
    <property type="entry name" value="PCRF"/>
    <property type="match status" value="1"/>
</dbReference>
<evidence type="ECO:0000313" key="6">
    <source>
        <dbReference type="EMBL" id="CAF1933996.1"/>
    </source>
</evidence>
<dbReference type="AlphaFoldDB" id="A0A819LMJ6"/>
<dbReference type="Proteomes" id="UP000663856">
    <property type="component" value="Unassembled WGS sequence"/>
</dbReference>
<dbReference type="Pfam" id="PF00472">
    <property type="entry name" value="RF-1"/>
    <property type="match status" value="1"/>
</dbReference>
<dbReference type="GO" id="GO:0003747">
    <property type="term" value="F:translation release factor activity"/>
    <property type="evidence" value="ECO:0007669"/>
    <property type="project" value="InterPro"/>
</dbReference>
<dbReference type="Proteomes" id="UP000663887">
    <property type="component" value="Unassembled WGS sequence"/>
</dbReference>
<sequence length="381" mass="44250">MWNICLKRLSFMIFSRRTLATNNNSIMKNVIERLSINYKKELDQLKINENDSPIERIQYLKTILQTMKFREKILQDIDETQKLSDENNDDDISQMATDELVRLRTNLNSIDNEILDHVLPEALADKDDAEIEVAAGVGGQEAMLFAKELFQMYTNYANFRKWSFEIVEYDKTDIGGLRQGKAFINGLNVFKSLKYECGVHRVQRVPQTEKGGRIHTSTVMVAVLPQPKDIKIELPAKDLLAEPIRARGPGGQHVNKSESGCRLTHLPTGIVLERQDDRFFNLNKNIAIKAMKNKLYQMQYDEQQERLFRTRKQQTGSGNRNEKIRTYNIPQNRITDERLDENAHDVGEFLDGTHRLHSMIEQLKQQDRLQRLIELTNKSEN</sequence>
<evidence type="ECO:0000256" key="1">
    <source>
        <dbReference type="ARBA" id="ARBA00010835"/>
    </source>
</evidence>
<comment type="similarity">
    <text evidence="1">Belongs to the prokaryotic/mitochondrial release factor family.</text>
</comment>
<evidence type="ECO:0000256" key="4">
    <source>
        <dbReference type="SAM" id="SignalP"/>
    </source>
</evidence>
<dbReference type="InterPro" id="IPR050057">
    <property type="entry name" value="Prokaryotic/Mito_RF"/>
</dbReference>
<dbReference type="EMBL" id="CAJNRF010000059">
    <property type="protein sequence ID" value="CAF1933996.1"/>
    <property type="molecule type" value="Genomic_DNA"/>
</dbReference>
<dbReference type="Gene3D" id="3.30.70.1660">
    <property type="match status" value="1"/>
</dbReference>
<dbReference type="InterPro" id="IPR045853">
    <property type="entry name" value="Pep_chain_release_fac_I_sf"/>
</dbReference>